<dbReference type="SUPFAM" id="SSF52540">
    <property type="entry name" value="P-loop containing nucleoside triphosphate hydrolases"/>
    <property type="match status" value="1"/>
</dbReference>
<dbReference type="GO" id="GO:0005524">
    <property type="term" value="F:ATP binding"/>
    <property type="evidence" value="ECO:0007669"/>
    <property type="project" value="UniProtKB-KW"/>
</dbReference>
<dbReference type="PANTHER" id="PTHR42781:SF8">
    <property type="entry name" value="BICARBONATE TRANSPORT ATP-BINDING PROTEIN CMPC"/>
    <property type="match status" value="1"/>
</dbReference>
<dbReference type="Gene3D" id="3.40.50.300">
    <property type="entry name" value="P-loop containing nucleotide triphosphate hydrolases"/>
    <property type="match status" value="1"/>
</dbReference>
<dbReference type="Pfam" id="PF00005">
    <property type="entry name" value="ABC_tran"/>
    <property type="match status" value="1"/>
</dbReference>
<evidence type="ECO:0000313" key="5">
    <source>
        <dbReference type="EMBL" id="KRL49207.1"/>
    </source>
</evidence>
<dbReference type="InterPro" id="IPR003593">
    <property type="entry name" value="AAA+_ATPase"/>
</dbReference>
<dbReference type="EMBL" id="AZFC01000012">
    <property type="protein sequence ID" value="KRL49207.1"/>
    <property type="molecule type" value="Genomic_DNA"/>
</dbReference>
<dbReference type="PROSITE" id="PS50893">
    <property type="entry name" value="ABC_TRANSPORTER_2"/>
    <property type="match status" value="1"/>
</dbReference>
<dbReference type="PATRIC" id="fig|1423805.4.peg.822"/>
<keyword evidence="2" id="KW-0547">Nucleotide-binding</keyword>
<keyword evidence="3" id="KW-0067">ATP-binding</keyword>
<dbReference type="InterPro" id="IPR003439">
    <property type="entry name" value="ABC_transporter-like_ATP-bd"/>
</dbReference>
<evidence type="ECO:0000256" key="3">
    <source>
        <dbReference type="ARBA" id="ARBA00022840"/>
    </source>
</evidence>
<dbReference type="InterPro" id="IPR027417">
    <property type="entry name" value="P-loop_NTPase"/>
</dbReference>
<sequence length="250" mass="27323">MTQVPEITIHQVAKRYQTLTALTGVDLTIFPGEFVALVGMSGGGKSTLLRLIADLEQPTSGQILFDHQSREAAAPVIRVMFQEDRLLPWMTVLENLSFKSTDAKTKAAAVQLLALVELSDYADAYPGQLSGGQKQRVALARALMSHPQILLLDEPLGALDALTRRKMQDLILSICRQQQLTTILVTHDVTEAARMANRIVVMKDHTNLAEFPGPRNPHDARAVGTVAEDALQVILHETPTQTAQELSSVS</sequence>
<organism evidence="5 6">
    <name type="scientific">Levilactobacillus spicheri DSM 15429</name>
    <dbReference type="NCBI Taxonomy" id="1423805"/>
    <lineage>
        <taxon>Bacteria</taxon>
        <taxon>Bacillati</taxon>
        <taxon>Bacillota</taxon>
        <taxon>Bacilli</taxon>
        <taxon>Lactobacillales</taxon>
        <taxon>Lactobacillaceae</taxon>
        <taxon>Levilactobacillus</taxon>
    </lineage>
</organism>
<keyword evidence="1" id="KW-0813">Transport</keyword>
<comment type="caution">
    <text evidence="5">The sequence shown here is derived from an EMBL/GenBank/DDBJ whole genome shotgun (WGS) entry which is preliminary data.</text>
</comment>
<dbReference type="RefSeq" id="WP_056963345.1">
    <property type="nucleotide sequence ID" value="NZ_AZFC01000012.1"/>
</dbReference>
<dbReference type="PANTHER" id="PTHR42781">
    <property type="entry name" value="SPERMIDINE/PUTRESCINE IMPORT ATP-BINDING PROTEIN POTA"/>
    <property type="match status" value="1"/>
</dbReference>
<feature type="domain" description="ABC transporter" evidence="4">
    <location>
        <begin position="7"/>
        <end position="229"/>
    </location>
</feature>
<dbReference type="Proteomes" id="UP000051835">
    <property type="component" value="Unassembled WGS sequence"/>
</dbReference>
<evidence type="ECO:0000259" key="4">
    <source>
        <dbReference type="PROSITE" id="PS50893"/>
    </source>
</evidence>
<gene>
    <name evidence="5" type="ORF">FD37_GL000803</name>
</gene>
<accession>A0A0R1QXM8</accession>
<evidence type="ECO:0000256" key="1">
    <source>
        <dbReference type="ARBA" id="ARBA00022448"/>
    </source>
</evidence>
<name>A0A0R1QXM8_9LACO</name>
<dbReference type="AlphaFoldDB" id="A0A0R1QXM8"/>
<evidence type="ECO:0000313" key="6">
    <source>
        <dbReference type="Proteomes" id="UP000051835"/>
    </source>
</evidence>
<dbReference type="InterPro" id="IPR017871">
    <property type="entry name" value="ABC_transporter-like_CS"/>
</dbReference>
<dbReference type="SMART" id="SM00382">
    <property type="entry name" value="AAA"/>
    <property type="match status" value="1"/>
</dbReference>
<dbReference type="InterPro" id="IPR050093">
    <property type="entry name" value="ABC_SmlMolc_Importer"/>
</dbReference>
<protein>
    <submittedName>
        <fullName evidence="5">ABC-type nitrate sulfonate bicarbonate transport system, ATPase component</fullName>
    </submittedName>
</protein>
<reference evidence="5 6" key="1">
    <citation type="journal article" date="2015" name="Genome Announc.">
        <title>Expanding the biotechnology potential of lactobacilli through comparative genomics of 213 strains and associated genera.</title>
        <authorList>
            <person name="Sun Z."/>
            <person name="Harris H.M."/>
            <person name="McCann A."/>
            <person name="Guo C."/>
            <person name="Argimon S."/>
            <person name="Zhang W."/>
            <person name="Yang X."/>
            <person name="Jeffery I.B."/>
            <person name="Cooney J.C."/>
            <person name="Kagawa T.F."/>
            <person name="Liu W."/>
            <person name="Song Y."/>
            <person name="Salvetti E."/>
            <person name="Wrobel A."/>
            <person name="Rasinkangas P."/>
            <person name="Parkhill J."/>
            <person name="Rea M.C."/>
            <person name="O'Sullivan O."/>
            <person name="Ritari J."/>
            <person name="Douillard F.P."/>
            <person name="Paul Ross R."/>
            <person name="Yang R."/>
            <person name="Briner A.E."/>
            <person name="Felis G.E."/>
            <person name="de Vos W.M."/>
            <person name="Barrangou R."/>
            <person name="Klaenhammer T.R."/>
            <person name="Caufield P.W."/>
            <person name="Cui Y."/>
            <person name="Zhang H."/>
            <person name="O'Toole P.W."/>
        </authorList>
    </citation>
    <scope>NUCLEOTIDE SEQUENCE [LARGE SCALE GENOMIC DNA]</scope>
    <source>
        <strain evidence="5 6">DSM 15429</strain>
    </source>
</reference>
<dbReference type="CDD" id="cd03293">
    <property type="entry name" value="ABC_NrtD_SsuB_transporters"/>
    <property type="match status" value="1"/>
</dbReference>
<dbReference type="GO" id="GO:0016887">
    <property type="term" value="F:ATP hydrolysis activity"/>
    <property type="evidence" value="ECO:0007669"/>
    <property type="project" value="InterPro"/>
</dbReference>
<evidence type="ECO:0000256" key="2">
    <source>
        <dbReference type="ARBA" id="ARBA00022741"/>
    </source>
</evidence>
<proteinExistence type="predicted"/>
<dbReference type="PROSITE" id="PS00211">
    <property type="entry name" value="ABC_TRANSPORTER_1"/>
    <property type="match status" value="1"/>
</dbReference>